<keyword evidence="3" id="KW-1029">Fimbrium biogenesis</keyword>
<accession>A0A9P3WE32</accession>
<dbReference type="InterPro" id="IPR016148">
    <property type="entry name" value="Pili_assmbl_chaperone_C"/>
</dbReference>
<reference evidence="11" key="2">
    <citation type="submission" date="2020-10" db="EMBL/GenBank/DDBJ databases">
        <authorList>
            <consortium name="NCBI Pathogen Detection Project"/>
        </authorList>
    </citation>
    <scope>NUCLEOTIDE SEQUENCE</scope>
    <source>
        <strain evidence="11">CAVp300</strain>
    </source>
</reference>
<dbReference type="PROSITE" id="PS00635">
    <property type="entry name" value="PILI_CHAPERONE"/>
    <property type="match status" value="1"/>
</dbReference>
<dbReference type="Pfam" id="PF02753">
    <property type="entry name" value="PapD_C"/>
    <property type="match status" value="1"/>
</dbReference>
<dbReference type="GO" id="GO:0071555">
    <property type="term" value="P:cell wall organization"/>
    <property type="evidence" value="ECO:0007669"/>
    <property type="project" value="InterPro"/>
</dbReference>
<gene>
    <name evidence="11" type="ORF">I8531_000611</name>
</gene>
<dbReference type="InterPro" id="IPR050643">
    <property type="entry name" value="Periplasmic_pilus_chap"/>
</dbReference>
<keyword evidence="7" id="KW-0393">Immunoglobulin domain</keyword>
<evidence type="ECO:0000313" key="11">
    <source>
        <dbReference type="EMBL" id="HAT3580357.1"/>
    </source>
</evidence>
<comment type="caution">
    <text evidence="11">The sequence shown here is derived from an EMBL/GenBank/DDBJ whole genome shotgun (WGS) entry which is preliminary data.</text>
</comment>
<dbReference type="InterPro" id="IPR008962">
    <property type="entry name" value="PapD-like_sf"/>
</dbReference>
<evidence type="ECO:0000256" key="1">
    <source>
        <dbReference type="ARBA" id="ARBA00004418"/>
    </source>
</evidence>
<reference evidence="11" key="1">
    <citation type="journal article" date="2018" name="Genome Biol.">
        <title>SKESA: strategic k-mer extension for scrupulous assemblies.</title>
        <authorList>
            <person name="Souvorov A."/>
            <person name="Agarwala R."/>
            <person name="Lipman D.J."/>
        </authorList>
    </citation>
    <scope>NUCLEOTIDE SEQUENCE</scope>
    <source>
        <strain evidence="11">CAVp300</strain>
    </source>
</reference>
<dbReference type="InterPro" id="IPR018046">
    <property type="entry name" value="Pili_assmbl_chaperone_CS"/>
</dbReference>
<dbReference type="SUPFAM" id="SSF49354">
    <property type="entry name" value="PapD-like"/>
    <property type="match status" value="1"/>
</dbReference>
<keyword evidence="4" id="KW-0732">Signal</keyword>
<evidence type="ECO:0000256" key="8">
    <source>
        <dbReference type="RuleBase" id="RU003918"/>
    </source>
</evidence>
<sequence>MKSVWLLLILLFAGYVHAGIQLAATRVIYPAGKREVTLAVTSKDPAPRLIQSWIENDDADAPSANVPFIITPPIFRLNPDKGQTLRIIHTGGAVPQDRESVFWLNVLEIPPKPSGKADHIQLTVRSRLKLFYRPAGLAGSPKAAVTQLRWRLVQNNQGYALECENPSAFTVSLNHVGLTDTVKSEDERQSGMCPARGQQRFAVQATPTQLAGGRLFFTTIDDYGGQHHHQVPLNR</sequence>
<dbReference type="EMBL" id="DACSUM010000003">
    <property type="protein sequence ID" value="HAT3580357.1"/>
    <property type="molecule type" value="Genomic_DNA"/>
</dbReference>
<dbReference type="PANTHER" id="PTHR30251">
    <property type="entry name" value="PILUS ASSEMBLY CHAPERONE"/>
    <property type="match status" value="1"/>
</dbReference>
<dbReference type="AlphaFoldDB" id="A0A9P3WE32"/>
<dbReference type="InterPro" id="IPR016147">
    <property type="entry name" value="Pili_assmbl_chaperone_N"/>
</dbReference>
<protein>
    <submittedName>
        <fullName evidence="11">Molecular chaperone</fullName>
    </submittedName>
</protein>
<dbReference type="Proteomes" id="UP000867740">
    <property type="component" value="Unassembled WGS sequence"/>
</dbReference>
<dbReference type="PRINTS" id="PR00969">
    <property type="entry name" value="CHAPERONPILI"/>
</dbReference>
<name>A0A9P3WE32_KLUIN</name>
<keyword evidence="6 8" id="KW-0143">Chaperone</keyword>
<evidence type="ECO:0000256" key="2">
    <source>
        <dbReference type="ARBA" id="ARBA00007399"/>
    </source>
</evidence>
<dbReference type="InterPro" id="IPR036316">
    <property type="entry name" value="Pili_assmbl_chap_C_dom_sf"/>
</dbReference>
<dbReference type="RefSeq" id="WP_047371348.1">
    <property type="nucleotide sequence ID" value="NZ_CABMNU010000005.1"/>
</dbReference>
<evidence type="ECO:0000259" key="10">
    <source>
        <dbReference type="Pfam" id="PF02753"/>
    </source>
</evidence>
<dbReference type="SUPFAM" id="SSF49584">
    <property type="entry name" value="Periplasmic chaperone C-domain"/>
    <property type="match status" value="1"/>
</dbReference>
<dbReference type="Gene3D" id="2.60.40.10">
    <property type="entry name" value="Immunoglobulins"/>
    <property type="match status" value="2"/>
</dbReference>
<evidence type="ECO:0000256" key="5">
    <source>
        <dbReference type="ARBA" id="ARBA00022764"/>
    </source>
</evidence>
<evidence type="ECO:0000256" key="7">
    <source>
        <dbReference type="ARBA" id="ARBA00023319"/>
    </source>
</evidence>
<evidence type="ECO:0000256" key="3">
    <source>
        <dbReference type="ARBA" id="ARBA00022558"/>
    </source>
</evidence>
<evidence type="ECO:0000313" key="12">
    <source>
        <dbReference type="Proteomes" id="UP000867740"/>
    </source>
</evidence>
<keyword evidence="5" id="KW-0574">Periplasm</keyword>
<dbReference type="Pfam" id="PF00345">
    <property type="entry name" value="PapD_N"/>
    <property type="match status" value="1"/>
</dbReference>
<proteinExistence type="inferred from homology"/>
<dbReference type="InterPro" id="IPR001829">
    <property type="entry name" value="Pili_assmbl_chaperone_bac"/>
</dbReference>
<dbReference type="FunFam" id="2.60.40.10:FF:000458">
    <property type="entry name" value="Molecular chaperone FimC"/>
    <property type="match status" value="1"/>
</dbReference>
<evidence type="ECO:0000256" key="4">
    <source>
        <dbReference type="ARBA" id="ARBA00022729"/>
    </source>
</evidence>
<evidence type="ECO:0000256" key="6">
    <source>
        <dbReference type="ARBA" id="ARBA00023186"/>
    </source>
</evidence>
<dbReference type="InterPro" id="IPR013783">
    <property type="entry name" value="Ig-like_fold"/>
</dbReference>
<feature type="domain" description="Pili assembly chaperone N-terminal" evidence="9">
    <location>
        <begin position="19"/>
        <end position="137"/>
    </location>
</feature>
<evidence type="ECO:0000259" key="9">
    <source>
        <dbReference type="Pfam" id="PF00345"/>
    </source>
</evidence>
<dbReference type="PANTHER" id="PTHR30251:SF2">
    <property type="entry name" value="FIMBRIAL CHAPERONE YADV-RELATED"/>
    <property type="match status" value="1"/>
</dbReference>
<organism evidence="11 12">
    <name type="scientific">Kluyvera intermedia</name>
    <name type="common">Enterobacter intermedius</name>
    <dbReference type="NCBI Taxonomy" id="61648"/>
    <lineage>
        <taxon>Bacteria</taxon>
        <taxon>Pseudomonadati</taxon>
        <taxon>Pseudomonadota</taxon>
        <taxon>Gammaproteobacteria</taxon>
        <taxon>Enterobacterales</taxon>
        <taxon>Enterobacteriaceae</taxon>
        <taxon>Kluyvera</taxon>
    </lineage>
</organism>
<dbReference type="GO" id="GO:0030288">
    <property type="term" value="C:outer membrane-bounded periplasmic space"/>
    <property type="evidence" value="ECO:0007669"/>
    <property type="project" value="InterPro"/>
</dbReference>
<feature type="domain" description="Pili assembly chaperone C-terminal" evidence="10">
    <location>
        <begin position="164"/>
        <end position="226"/>
    </location>
</feature>
<comment type="subcellular location">
    <subcellularLocation>
        <location evidence="1 8">Periplasm</location>
    </subcellularLocation>
</comment>
<comment type="similarity">
    <text evidence="2 8">Belongs to the periplasmic pilus chaperone family.</text>
</comment>